<accession>A0A3A4N3M4</accession>
<dbReference type="AlphaFoldDB" id="A0A3A4N3M4"/>
<evidence type="ECO:0000313" key="1">
    <source>
        <dbReference type="EMBL" id="RJP16577.1"/>
    </source>
</evidence>
<protein>
    <submittedName>
        <fullName evidence="1">Uncharacterized protein</fullName>
    </submittedName>
</protein>
<organism evidence="1 2">
    <name type="scientific">Abyssobacteria bacterium (strain SURF_5)</name>
    <dbReference type="NCBI Taxonomy" id="2093360"/>
    <lineage>
        <taxon>Bacteria</taxon>
        <taxon>Pseudomonadati</taxon>
        <taxon>Candidatus Hydrogenedentota</taxon>
        <taxon>Candidatus Abyssobacteria</taxon>
    </lineage>
</organism>
<dbReference type="EMBL" id="QZKU01000127">
    <property type="protein sequence ID" value="RJP16577.1"/>
    <property type="molecule type" value="Genomic_DNA"/>
</dbReference>
<gene>
    <name evidence="1" type="ORF">C4520_18255</name>
</gene>
<dbReference type="Proteomes" id="UP000265882">
    <property type="component" value="Unassembled WGS sequence"/>
</dbReference>
<evidence type="ECO:0000313" key="2">
    <source>
        <dbReference type="Proteomes" id="UP000265882"/>
    </source>
</evidence>
<comment type="caution">
    <text evidence="1">The sequence shown here is derived from an EMBL/GenBank/DDBJ whole genome shotgun (WGS) entry which is preliminary data.</text>
</comment>
<sequence length="65" mass="7513">MIFLRGMKWSVNNFIRCIFARENFPISLSSDRETQRLRNSFPGAFHRPGIDIGALKMIRKGGWNG</sequence>
<reference evidence="1 2" key="1">
    <citation type="journal article" date="2017" name="ISME J.">
        <title>Energy and carbon metabolisms in a deep terrestrial subsurface fluid microbial community.</title>
        <authorList>
            <person name="Momper L."/>
            <person name="Jungbluth S.P."/>
            <person name="Lee M.D."/>
            <person name="Amend J.P."/>
        </authorList>
    </citation>
    <scope>NUCLEOTIDE SEQUENCE [LARGE SCALE GENOMIC DNA]</scope>
    <source>
        <strain evidence="1">SURF_5</strain>
    </source>
</reference>
<name>A0A3A4N3M4_ABYX5</name>
<proteinExistence type="predicted"/>